<dbReference type="GO" id="GO:0043161">
    <property type="term" value="P:proteasome-mediated ubiquitin-dependent protein catabolic process"/>
    <property type="evidence" value="ECO:0007669"/>
    <property type="project" value="TreeGrafter"/>
</dbReference>
<comment type="pathway">
    <text evidence="4">Protein modification; protein ubiquitination.</text>
</comment>
<accession>A0A0X3PP90</accession>
<sequence>MEADPATVLEWIKCSECRDLQITALEQLCTEILFSDNVDEFVRRYSYAAIISATTQVFADELAPDYLLEANARTLTYCLEMADAHAIQTIKERDLRIICTRLDAVDMISEKSNEVGQQIVKMLELITNHIPVSVYRAGGLTSVLRFVQLYSERIHADVLQAGMNLVKTLCSHCEPTDPSLDTWIESLSALLNHHDQRVIDNSLQALASIVNRFARAGLDPTPVATTELIDQLSHHLSVAGGAACSNARKSVPSFEQFDGDASFASFRTLGSLGNQGKTPHSGPSNPALVDALTSLLLTLCCNSAAATQRLLSPENHLASTLANILLYGEDNIASSVFRLIEVLIYILGEGRAAEIHEGLRSRHQSYNAPELLPRSLHIDQEEKSRLPAGAATQNNPSFSPLEREAAYRAAVDAIRKKDKEAFDNLLCDKALDLHHLDNRGQTLLNWASSFGTPYMVEQLCLRGADVQAGARTSLDYAAGFGRVEICELLLKHGANPNLYDVEGLRPIDRARLKRDDPNAMAVVKLLEAHSPQLPFGGRTPSISPHTSEWRSGKTTPVSPSPFLPETLFLFAAELLPVLITLFGKTQSEVVKYQTILLVRRLVGSLNSCDMQNLSDSTQDGLRLGFRLSQMIYTALAEEPEEAVLCALQLAQQVLCKARPIYLLIFQRIGLIPMIRGVYEVLKNRIDLKSPRARGLNAANTKAQSIDEVTDGGMKNEQEEKEAAAETTAEEAEAAADEEEAEDEETEEHIEHSELLHFEEGSQGESEARSRSPAQEEEEPAPENTNEEGEASNQQENDRASKPQESNASSDGGERGEQEKSVTPPMQPVELEPVILSNANFYRWQNWVLRWFGNLLFIFNDHAVVQLEINCPDGELRSIVMTAENGLIPIELRPGIEPLARSSLRADLLRLYHRITGHGCSSQQDLFYYDHVPLFDTYNYERQVTKQEKLQRSYSVPWLVPCITPARGAAVDSGDRPWSPPPGAYSEIAEQSSPGKATQVVFRRYLSSPSEAVDQSPLLDVFVRRLQPSSLEEPFPIHAKVGSLRLDVVKGDDGMHYLRVVSLPTMKSDNSSPPNPEMLLFPAYGQNGFLRLRLQQSDPAEPKSRRQIPVVREHQVHYGPEFLRSLLATEETRSVPMPYFRHPTSEMLDLKNVADDDIPLIDESHSTSATNASKAEEIALPRPPVLVDGKEWEITFHSGKLKLRIPQKSRDGSNSQTTVQESSTLIRFQIHHLAWKLLCRELVSTPSSPSDTAPQTPASLPISGGCNSGLQQPPPHDRLCVLREFATQIVRLALPGTGSIGSVSSQMEEIFRRISALLGEGSGEEALTAYEVITSGLINALLLCLSPTRILSWASAITLKPQEAQDPSVHFRFLQARRLAFCRAFMPSLGGAGISSLVRRLIEALDQTQRLPLNLFERMESVRHIPSRKIKTKPVQSDAAAAATPDSQSKKSAGGSQMQLPPGTTALPSCAGQEMSTLTRTSVPPPVSCPPSTAGGVVFTFQSADPTDDSAAPMNCLPLGLLCPRSEMWEMTHRSLNGGGVRALLDRQVNLVLGEFVPSSAYSMCTGRLGMLQLQQGCPLLMERDEVAIECEAPDASGRLRLARMANHTIFVTTLTSVGRLRSRVKELTAKYWYQLPRTEMVFFRMFRDKPGTSILLVPSPENDSTQQQKPTTSSPDESTLMTGVIDWLGTDAGSVSIKDWMNPLNLNLIQALIIPSNAPFLGNVADAFAPQLGRSNSKTSQDNAVGL</sequence>
<name>A0A0X3PP90_SCHSO</name>
<gene>
    <name evidence="6" type="ORF">TR126015</name>
</gene>
<evidence type="ECO:0000256" key="2">
    <source>
        <dbReference type="ARBA" id="ARBA00022679"/>
    </source>
</evidence>
<organism evidence="6">
    <name type="scientific">Schistocephalus solidus</name>
    <name type="common">Tapeworm</name>
    <dbReference type="NCBI Taxonomy" id="70667"/>
    <lineage>
        <taxon>Eukaryota</taxon>
        <taxon>Metazoa</taxon>
        <taxon>Spiralia</taxon>
        <taxon>Lophotrochozoa</taxon>
        <taxon>Platyhelminthes</taxon>
        <taxon>Cestoda</taxon>
        <taxon>Eucestoda</taxon>
        <taxon>Diphyllobothriidea</taxon>
        <taxon>Diphyllobothriidae</taxon>
        <taxon>Schistocephalus</taxon>
    </lineage>
</organism>
<feature type="region of interest" description="Disordered" evidence="5">
    <location>
        <begin position="1245"/>
        <end position="1267"/>
    </location>
</feature>
<dbReference type="UniPathway" id="UPA00143"/>
<feature type="compositionally biased region" description="Polar residues" evidence="5">
    <location>
        <begin position="1444"/>
        <end position="1458"/>
    </location>
</feature>
<comment type="catalytic activity">
    <reaction evidence="1 4">
        <text>S-ubiquitinyl-[E2 ubiquitin-conjugating enzyme]-L-cysteine + [acceptor protein]-L-lysine = [E2 ubiquitin-conjugating enzyme]-L-cysteine + N(6)-ubiquitinyl-[acceptor protein]-L-lysine.</text>
        <dbReference type="EC" id="2.3.2.26"/>
    </reaction>
</comment>
<protein>
    <recommendedName>
        <fullName evidence="4">E3 ubiquitin-protein ligase</fullName>
        <ecNumber evidence="4">2.3.2.26</ecNumber>
    </recommendedName>
</protein>
<feature type="compositionally biased region" description="Acidic residues" evidence="5">
    <location>
        <begin position="774"/>
        <end position="789"/>
    </location>
</feature>
<keyword evidence="3" id="KW-0040">ANK repeat</keyword>
<feature type="non-terminal residue" evidence="6">
    <location>
        <position position="1747"/>
    </location>
</feature>
<comment type="function">
    <text evidence="4">E3 ubiquitin-protein ligase which accepts ubiquitin from an E2 ubiquitin-conjugating enzyme in the form of a thioester and then directly transfers the ubiquitin to targeted substrates.</text>
</comment>
<dbReference type="EC" id="2.3.2.26" evidence="4"/>
<evidence type="ECO:0000313" key="6">
    <source>
        <dbReference type="EMBL" id="JAP49036.1"/>
    </source>
</evidence>
<feature type="region of interest" description="Disordered" evidence="5">
    <location>
        <begin position="1657"/>
        <end position="1679"/>
    </location>
</feature>
<dbReference type="SUPFAM" id="SSF48371">
    <property type="entry name" value="ARM repeat"/>
    <property type="match status" value="1"/>
</dbReference>
<feature type="compositionally biased region" description="Basic and acidic residues" evidence="5">
    <location>
        <begin position="748"/>
        <end position="769"/>
    </location>
</feature>
<keyword evidence="2 4" id="KW-0808">Transferase</keyword>
<dbReference type="Gene3D" id="1.25.10.10">
    <property type="entry name" value="Leucine-rich Repeat Variant"/>
    <property type="match status" value="1"/>
</dbReference>
<feature type="region of interest" description="Disordered" evidence="5">
    <location>
        <begin position="1426"/>
        <end position="1488"/>
    </location>
</feature>
<feature type="repeat" description="ANK" evidence="3">
    <location>
        <begin position="469"/>
        <end position="501"/>
    </location>
</feature>
<evidence type="ECO:0000256" key="5">
    <source>
        <dbReference type="SAM" id="MobiDB-lite"/>
    </source>
</evidence>
<feature type="region of interest" description="Disordered" evidence="5">
    <location>
        <begin position="692"/>
        <end position="825"/>
    </location>
</feature>
<dbReference type="EMBL" id="GEEE01014189">
    <property type="protein sequence ID" value="JAP49036.1"/>
    <property type="molecule type" value="Transcribed_RNA"/>
</dbReference>
<dbReference type="InterPro" id="IPR002110">
    <property type="entry name" value="Ankyrin_rpt"/>
</dbReference>
<dbReference type="PROSITE" id="PS50297">
    <property type="entry name" value="ANK_REP_REGION"/>
    <property type="match status" value="1"/>
</dbReference>
<dbReference type="GO" id="GO:0000209">
    <property type="term" value="P:protein polyubiquitination"/>
    <property type="evidence" value="ECO:0007669"/>
    <property type="project" value="TreeGrafter"/>
</dbReference>
<dbReference type="GO" id="GO:0061630">
    <property type="term" value="F:ubiquitin protein ligase activity"/>
    <property type="evidence" value="ECO:0007669"/>
    <property type="project" value="UniProtKB-UniRule"/>
</dbReference>
<evidence type="ECO:0000256" key="1">
    <source>
        <dbReference type="ARBA" id="ARBA00000885"/>
    </source>
</evidence>
<dbReference type="InterPro" id="IPR011989">
    <property type="entry name" value="ARM-like"/>
</dbReference>
<proteinExistence type="inferred from homology"/>
<feature type="compositionally biased region" description="Basic and acidic residues" evidence="5">
    <location>
        <begin position="713"/>
        <end position="723"/>
    </location>
</feature>
<dbReference type="InterPro" id="IPR016024">
    <property type="entry name" value="ARM-type_fold"/>
</dbReference>
<dbReference type="PANTHER" id="PTHR45670">
    <property type="entry name" value="E3 UBIQUITIN-PROTEIN LIGASE TRIP12"/>
    <property type="match status" value="1"/>
</dbReference>
<dbReference type="Gene3D" id="1.25.40.20">
    <property type="entry name" value="Ankyrin repeat-containing domain"/>
    <property type="match status" value="1"/>
</dbReference>
<feature type="compositionally biased region" description="Polar residues" evidence="5">
    <location>
        <begin position="1245"/>
        <end position="1257"/>
    </location>
</feature>
<evidence type="ECO:0000256" key="3">
    <source>
        <dbReference type="PROSITE-ProRule" id="PRU00023"/>
    </source>
</evidence>
<dbReference type="PROSITE" id="PS50088">
    <property type="entry name" value="ANK_REPEAT"/>
    <property type="match status" value="1"/>
</dbReference>
<feature type="region of interest" description="Disordered" evidence="5">
    <location>
        <begin position="536"/>
        <end position="556"/>
    </location>
</feature>
<keyword evidence="4" id="KW-0833">Ubl conjugation pathway</keyword>
<comment type="similarity">
    <text evidence="4">Belongs to the UPL family. K-HECT subfamily.</text>
</comment>
<dbReference type="InterPro" id="IPR036770">
    <property type="entry name" value="Ankyrin_rpt-contain_sf"/>
</dbReference>
<reference evidence="6" key="1">
    <citation type="submission" date="2016-01" db="EMBL/GenBank/DDBJ databases">
        <title>Reference transcriptome for the parasite Schistocephalus solidus: insights into the molecular evolution of parasitism.</title>
        <authorList>
            <person name="Hebert F.O."/>
            <person name="Grambauer S."/>
            <person name="Barber I."/>
            <person name="Landry C.R."/>
            <person name="Aubin-Horth N."/>
        </authorList>
    </citation>
    <scope>NUCLEOTIDE SEQUENCE</scope>
</reference>
<dbReference type="SUPFAM" id="SSF48403">
    <property type="entry name" value="Ankyrin repeat"/>
    <property type="match status" value="1"/>
</dbReference>
<evidence type="ECO:0000256" key="4">
    <source>
        <dbReference type="RuleBase" id="RU369009"/>
    </source>
</evidence>
<feature type="compositionally biased region" description="Acidic residues" evidence="5">
    <location>
        <begin position="727"/>
        <end position="747"/>
    </location>
</feature>
<dbReference type="PANTHER" id="PTHR45670:SF1">
    <property type="entry name" value="E3 UBIQUITIN-PROTEIN LIGASE HECTD1"/>
    <property type="match status" value="1"/>
</dbReference>
<dbReference type="SMART" id="SM00248">
    <property type="entry name" value="ANK"/>
    <property type="match status" value="2"/>
</dbReference>
<dbReference type="Pfam" id="PF12796">
    <property type="entry name" value="Ank_2"/>
    <property type="match status" value="1"/>
</dbReference>
<feature type="compositionally biased region" description="Polar residues" evidence="5">
    <location>
        <begin position="1661"/>
        <end position="1679"/>
    </location>
</feature>
<dbReference type="InterPro" id="IPR045322">
    <property type="entry name" value="HECTD1/TRIP12-like"/>
</dbReference>